<dbReference type="Proteomes" id="UP000050514">
    <property type="component" value="Unassembled WGS sequence"/>
</dbReference>
<name>A0A0P6XAH2_9CHLR</name>
<dbReference type="EMBL" id="LGHJ01000010">
    <property type="protein sequence ID" value="KPL77224.1"/>
    <property type="molecule type" value="Genomic_DNA"/>
</dbReference>
<feature type="signal peptide" evidence="1">
    <location>
        <begin position="1"/>
        <end position="21"/>
    </location>
</feature>
<evidence type="ECO:0000256" key="1">
    <source>
        <dbReference type="SAM" id="SignalP"/>
    </source>
</evidence>
<dbReference type="AlphaFoldDB" id="A0A0P6XAH2"/>
<dbReference type="PROSITE" id="PS51257">
    <property type="entry name" value="PROKAR_LIPOPROTEIN"/>
    <property type="match status" value="1"/>
</dbReference>
<keyword evidence="3" id="KW-1185">Reference proteome</keyword>
<reference evidence="2 3" key="1">
    <citation type="submission" date="2015-07" db="EMBL/GenBank/DDBJ databases">
        <title>Draft genome of Bellilinea caldifistulae DSM 17877.</title>
        <authorList>
            <person name="Hemp J."/>
            <person name="Ward L.M."/>
            <person name="Pace L.A."/>
            <person name="Fischer W.W."/>
        </authorList>
    </citation>
    <scope>NUCLEOTIDE SEQUENCE [LARGE SCALE GENOMIC DNA]</scope>
    <source>
        <strain evidence="2 3">GOMI-1</strain>
    </source>
</reference>
<organism evidence="2 3">
    <name type="scientific">Bellilinea caldifistulae</name>
    <dbReference type="NCBI Taxonomy" id="360411"/>
    <lineage>
        <taxon>Bacteria</taxon>
        <taxon>Bacillati</taxon>
        <taxon>Chloroflexota</taxon>
        <taxon>Anaerolineae</taxon>
        <taxon>Anaerolineales</taxon>
        <taxon>Anaerolineaceae</taxon>
        <taxon>Bellilinea</taxon>
    </lineage>
</organism>
<proteinExistence type="predicted"/>
<accession>A0A0P6XAH2</accession>
<feature type="chain" id="PRO_5006132960" evidence="1">
    <location>
        <begin position="22"/>
        <end position="312"/>
    </location>
</feature>
<keyword evidence="1" id="KW-0732">Signal</keyword>
<comment type="caution">
    <text evidence="2">The sequence shown here is derived from an EMBL/GenBank/DDBJ whole genome shotgun (WGS) entry which is preliminary data.</text>
</comment>
<sequence length="312" mass="35552">MKFSISFLVVLSIIASMLWSACGAKSPDPISPTLSRSPSPPQPTHWFTLNPSATAIPLPTRTPKPTGTPTWVPLPTLPPAEALAIMKELIQTNGGCELPCWWGITPGKTTWKEAYDFLQPLAWLVDIQQMPKVYPDNLFVYFYFAIDDQPTLMNSRIARFSLHKETLSIAWITARQDYDLVSLVKKLGVPAEVWIYITGIPGTGPVVYTLKIFYPNKGIMITLYDYAELVRRNGEDFVRICKKSLINQTGGVVVWSPDEKKEFLDFFREYEETYRYKPIEEVLSISPEEFTRFILEAEVEQCLETPLSVWEE</sequence>
<evidence type="ECO:0000313" key="3">
    <source>
        <dbReference type="Proteomes" id="UP000050514"/>
    </source>
</evidence>
<evidence type="ECO:0000313" key="2">
    <source>
        <dbReference type="EMBL" id="KPL77224.1"/>
    </source>
</evidence>
<protein>
    <submittedName>
        <fullName evidence="2">Uncharacterized protein</fullName>
    </submittedName>
</protein>
<gene>
    <name evidence="2" type="ORF">AC812_04530</name>
</gene>